<dbReference type="OrthoDB" id="671439at2759"/>
<dbReference type="InterPro" id="IPR045136">
    <property type="entry name" value="Iah1-like"/>
</dbReference>
<organism evidence="5 6">
    <name type="scientific">Aphanomyces stellatus</name>
    <dbReference type="NCBI Taxonomy" id="120398"/>
    <lineage>
        <taxon>Eukaryota</taxon>
        <taxon>Sar</taxon>
        <taxon>Stramenopiles</taxon>
        <taxon>Oomycota</taxon>
        <taxon>Saprolegniomycetes</taxon>
        <taxon>Saprolegniales</taxon>
        <taxon>Verrucalvaceae</taxon>
        <taxon>Aphanomyces</taxon>
    </lineage>
</organism>
<feature type="compositionally biased region" description="Basic and acidic residues" evidence="1">
    <location>
        <begin position="1"/>
        <end position="10"/>
    </location>
</feature>
<evidence type="ECO:0000259" key="3">
    <source>
        <dbReference type="Pfam" id="PF13472"/>
    </source>
</evidence>
<dbReference type="PANTHER" id="PTHR14209:SF19">
    <property type="entry name" value="ISOAMYL ACETATE-HYDROLYZING ESTERASE 1 HOMOLOG"/>
    <property type="match status" value="1"/>
</dbReference>
<dbReference type="EMBL" id="VJMH01005095">
    <property type="protein sequence ID" value="KAF0701242.1"/>
    <property type="molecule type" value="Genomic_DNA"/>
</dbReference>
<protein>
    <submittedName>
        <fullName evidence="5">Aste57867_8236 protein</fullName>
    </submittedName>
</protein>
<evidence type="ECO:0000313" key="4">
    <source>
        <dbReference type="EMBL" id="KAF0701242.1"/>
    </source>
</evidence>
<reference evidence="4" key="2">
    <citation type="submission" date="2019-06" db="EMBL/GenBank/DDBJ databases">
        <title>Genomics analysis of Aphanomyces spp. identifies a new class of oomycete effector associated with host adaptation.</title>
        <authorList>
            <person name="Gaulin E."/>
        </authorList>
    </citation>
    <scope>NUCLEOTIDE SEQUENCE</scope>
    <source>
        <strain evidence="4">CBS 578.67</strain>
    </source>
</reference>
<evidence type="ECO:0000313" key="6">
    <source>
        <dbReference type="Proteomes" id="UP000332933"/>
    </source>
</evidence>
<feature type="domain" description="SGNH hydrolase-type esterase" evidence="3">
    <location>
        <begin position="105"/>
        <end position="276"/>
    </location>
</feature>
<dbReference type="Gene3D" id="3.40.50.1110">
    <property type="entry name" value="SGNH hydrolase"/>
    <property type="match status" value="1"/>
</dbReference>
<name>A0A485KJU0_9STRA</name>
<feature type="region of interest" description="Disordered" evidence="1">
    <location>
        <begin position="1"/>
        <end position="58"/>
    </location>
</feature>
<keyword evidence="2" id="KW-0812">Transmembrane</keyword>
<dbReference type="InterPro" id="IPR013830">
    <property type="entry name" value="SGNH_hydro"/>
</dbReference>
<gene>
    <name evidence="5" type="primary">Aste57867_8236</name>
    <name evidence="4" type="ORF">As57867_008205</name>
    <name evidence="5" type="ORF">ASTE57867_8236</name>
</gene>
<feature type="compositionally biased region" description="Acidic residues" evidence="1">
    <location>
        <begin position="25"/>
        <end position="39"/>
    </location>
</feature>
<accession>A0A485KJU0</accession>
<keyword evidence="2" id="KW-1133">Transmembrane helix</keyword>
<sequence>MDILRSHELPRLSPVKMRSSSTTPADEEEEEDENTSDNSDDSKNEVSPTKHFLKSAADTRRSRPRVPLAVAVVLLLLVVGLSITCIVLISKIHAFHSHGTPTILFLGDSNTEWASIPEVMGWQVLFTQDYVRRADVINRGAAGWTTKMWLSVLPALLDEWATKPPVLTAIFLGSNDASAMSSLHLPISDYEANVVELVSRFQASWQTRILLITPPPVDDNSHAWKGIFVNADVGLYAAAMRAVADRLHVPVVDLWTSLQPSISTILSDGVHLTREGCLAVHDLIRQGIADAYPDLVPSNMPRQYTSGGL</sequence>
<evidence type="ECO:0000256" key="2">
    <source>
        <dbReference type="SAM" id="Phobius"/>
    </source>
</evidence>
<dbReference type="SUPFAM" id="SSF52266">
    <property type="entry name" value="SGNH hydrolase"/>
    <property type="match status" value="1"/>
</dbReference>
<dbReference type="Proteomes" id="UP000332933">
    <property type="component" value="Unassembled WGS sequence"/>
</dbReference>
<dbReference type="AlphaFoldDB" id="A0A485KJU0"/>
<evidence type="ECO:0000256" key="1">
    <source>
        <dbReference type="SAM" id="MobiDB-lite"/>
    </source>
</evidence>
<keyword evidence="2" id="KW-0472">Membrane</keyword>
<evidence type="ECO:0000313" key="5">
    <source>
        <dbReference type="EMBL" id="VFT85123.1"/>
    </source>
</evidence>
<dbReference type="PANTHER" id="PTHR14209">
    <property type="entry name" value="ISOAMYL ACETATE-HYDROLYZING ESTERASE 1"/>
    <property type="match status" value="1"/>
</dbReference>
<feature type="transmembrane region" description="Helical" evidence="2">
    <location>
        <begin position="68"/>
        <end position="89"/>
    </location>
</feature>
<dbReference type="EMBL" id="CAADRA010005116">
    <property type="protein sequence ID" value="VFT85123.1"/>
    <property type="molecule type" value="Genomic_DNA"/>
</dbReference>
<keyword evidence="6" id="KW-1185">Reference proteome</keyword>
<dbReference type="Pfam" id="PF13472">
    <property type="entry name" value="Lipase_GDSL_2"/>
    <property type="match status" value="1"/>
</dbReference>
<reference evidence="5 6" key="1">
    <citation type="submission" date="2019-03" db="EMBL/GenBank/DDBJ databases">
        <authorList>
            <person name="Gaulin E."/>
            <person name="Dumas B."/>
        </authorList>
    </citation>
    <scope>NUCLEOTIDE SEQUENCE [LARGE SCALE GENOMIC DNA]</scope>
    <source>
        <strain evidence="5">CBS 568.67</strain>
    </source>
</reference>
<dbReference type="InterPro" id="IPR036514">
    <property type="entry name" value="SGNH_hydro_sf"/>
</dbReference>
<proteinExistence type="predicted"/>